<dbReference type="SUPFAM" id="SSF51556">
    <property type="entry name" value="Metallo-dependent hydrolases"/>
    <property type="match status" value="1"/>
</dbReference>
<keyword evidence="3" id="KW-1185">Reference proteome</keyword>
<reference evidence="2 3" key="1">
    <citation type="submission" date="2016-07" db="EMBL/GenBank/DDBJ databases">
        <title>Draft genome sequence of Prauserella sp. YIM 121212, isolated from alkaline soil.</title>
        <authorList>
            <person name="Ruckert C."/>
            <person name="Albersmeier A."/>
            <person name="Jiang C.-L."/>
            <person name="Jiang Y."/>
            <person name="Kalinowski J."/>
            <person name="Schneider O."/>
            <person name="Winkler A."/>
            <person name="Zotchev S.B."/>
        </authorList>
    </citation>
    <scope>NUCLEOTIDE SEQUENCE [LARGE SCALE GENOMIC DNA]</scope>
    <source>
        <strain evidence="2 3">YIM 121212</strain>
    </source>
</reference>
<organism evidence="2 3">
    <name type="scientific">Prauserella flavalba</name>
    <dbReference type="NCBI Taxonomy" id="1477506"/>
    <lineage>
        <taxon>Bacteria</taxon>
        <taxon>Bacillati</taxon>
        <taxon>Actinomycetota</taxon>
        <taxon>Actinomycetes</taxon>
        <taxon>Pseudonocardiales</taxon>
        <taxon>Pseudonocardiaceae</taxon>
        <taxon>Prauserella</taxon>
    </lineage>
</organism>
<dbReference type="RefSeq" id="WP_110343571.1">
    <property type="nucleotide sequence ID" value="NZ_MASU01000020.1"/>
</dbReference>
<gene>
    <name evidence="2" type="ORF">BA062_35170</name>
</gene>
<dbReference type="SUPFAM" id="SSF51338">
    <property type="entry name" value="Composite domain of metallo-dependent hydrolases"/>
    <property type="match status" value="2"/>
</dbReference>
<dbReference type="Pfam" id="PF01979">
    <property type="entry name" value="Amidohydro_1"/>
    <property type="match status" value="1"/>
</dbReference>
<comment type="caution">
    <text evidence="2">The sequence shown here is derived from an EMBL/GenBank/DDBJ whole genome shotgun (WGS) entry which is preliminary data.</text>
</comment>
<evidence type="ECO:0000313" key="3">
    <source>
        <dbReference type="Proteomes" id="UP000247892"/>
    </source>
</evidence>
<evidence type="ECO:0000259" key="1">
    <source>
        <dbReference type="Pfam" id="PF01979"/>
    </source>
</evidence>
<dbReference type="GO" id="GO:0016810">
    <property type="term" value="F:hydrolase activity, acting on carbon-nitrogen (but not peptide) bonds"/>
    <property type="evidence" value="ECO:0007669"/>
    <property type="project" value="InterPro"/>
</dbReference>
<name>A0A318LN84_9PSEU</name>
<sequence length="393" mass="41106">MSSRFAVRARRAFDGGRVLRGGALVLVEDGRIGSVRAFGPVPDGWELVEVLGATLLPGLIDAHVHLCGDSAVGALDRIASYTEAELDAVIEKGLRAQLAAGVTTVRDLGDRRFATLRWRGTPGLPSIVSAGPPITTPRGHCWNMGGEVSGERQLRAAVAERVERGVDVVKVMASGGVVTEGTDIMACQFTLEELRLIVTQAHAAGLRVTAHAHGLPTVEQAIEAGVDGIEHCSCLVPDGVRMTDELLGRLAASGIVVCPTLGVVGDLEPPQRIRELLERTGLTEENRRRQVARMHQAGVRLISGGDSGIADPKPHGMLPHAIAELARGGVAAADALATATSLAAEACGLGDRKGRIREGYDADLLLATGDPLTDPAALETPPTVILAGTLLLR</sequence>
<dbReference type="PANTHER" id="PTHR43135:SF3">
    <property type="entry name" value="ALPHA-D-RIBOSE 1-METHYLPHOSPHONATE 5-TRIPHOSPHATE DIPHOSPHATASE"/>
    <property type="match status" value="1"/>
</dbReference>
<evidence type="ECO:0000313" key="2">
    <source>
        <dbReference type="EMBL" id="PXY18567.1"/>
    </source>
</evidence>
<accession>A0A318LN84</accession>
<dbReference type="OrthoDB" id="3514520at2"/>
<proteinExistence type="predicted"/>
<dbReference type="EMBL" id="MASU01000020">
    <property type="protein sequence ID" value="PXY18567.1"/>
    <property type="molecule type" value="Genomic_DNA"/>
</dbReference>
<dbReference type="PANTHER" id="PTHR43135">
    <property type="entry name" value="ALPHA-D-RIBOSE 1-METHYLPHOSPHONATE 5-TRIPHOSPHATE DIPHOSPHATASE"/>
    <property type="match status" value="1"/>
</dbReference>
<dbReference type="InterPro" id="IPR006680">
    <property type="entry name" value="Amidohydro-rel"/>
</dbReference>
<feature type="domain" description="Amidohydrolase-related" evidence="1">
    <location>
        <begin position="54"/>
        <end position="385"/>
    </location>
</feature>
<dbReference type="Gene3D" id="3.20.20.140">
    <property type="entry name" value="Metal-dependent hydrolases"/>
    <property type="match status" value="1"/>
</dbReference>
<dbReference type="InterPro" id="IPR032466">
    <property type="entry name" value="Metal_Hydrolase"/>
</dbReference>
<protein>
    <recommendedName>
        <fullName evidence="1">Amidohydrolase-related domain-containing protein</fullName>
    </recommendedName>
</protein>
<dbReference type="AlphaFoldDB" id="A0A318LN84"/>
<dbReference type="InterPro" id="IPR011059">
    <property type="entry name" value="Metal-dep_hydrolase_composite"/>
</dbReference>
<dbReference type="Proteomes" id="UP000247892">
    <property type="component" value="Unassembled WGS sequence"/>
</dbReference>
<dbReference type="Gene3D" id="2.30.40.10">
    <property type="entry name" value="Urease, subunit C, domain 1"/>
    <property type="match status" value="1"/>
</dbReference>
<dbReference type="InterPro" id="IPR051781">
    <property type="entry name" value="Metallo-dep_Hydrolase"/>
</dbReference>